<dbReference type="HAMAP" id="MF_00422">
    <property type="entry name" value="SecE"/>
    <property type="match status" value="1"/>
</dbReference>
<feature type="compositionally biased region" description="Acidic residues" evidence="10">
    <location>
        <begin position="17"/>
        <end position="29"/>
    </location>
</feature>
<dbReference type="PANTHER" id="PTHR33910">
    <property type="entry name" value="PROTEIN TRANSLOCASE SUBUNIT SECE"/>
    <property type="match status" value="1"/>
</dbReference>
<evidence type="ECO:0000313" key="12">
    <source>
        <dbReference type="Proteomes" id="UP000226079"/>
    </source>
</evidence>
<evidence type="ECO:0000256" key="6">
    <source>
        <dbReference type="ARBA" id="ARBA00022989"/>
    </source>
</evidence>
<keyword evidence="2 9" id="KW-0813">Transport</keyword>
<keyword evidence="8 9" id="KW-0472">Membrane</keyword>
<keyword evidence="7 9" id="KW-0811">Translocation</keyword>
<dbReference type="RefSeq" id="WP_098460506.1">
    <property type="nucleotide sequence ID" value="NZ_PDJC01000001.1"/>
</dbReference>
<feature type="transmembrane region" description="Helical" evidence="9">
    <location>
        <begin position="107"/>
        <end position="134"/>
    </location>
</feature>
<protein>
    <recommendedName>
        <fullName evidence="9">Protein translocase subunit SecE</fullName>
    </recommendedName>
</protein>
<dbReference type="GO" id="GO:0008320">
    <property type="term" value="F:protein transmembrane transporter activity"/>
    <property type="evidence" value="ECO:0007669"/>
    <property type="project" value="UniProtKB-UniRule"/>
</dbReference>
<evidence type="ECO:0000256" key="5">
    <source>
        <dbReference type="ARBA" id="ARBA00022927"/>
    </source>
</evidence>
<dbReference type="PANTHER" id="PTHR33910:SF1">
    <property type="entry name" value="PROTEIN TRANSLOCASE SUBUNIT SECE"/>
    <property type="match status" value="1"/>
</dbReference>
<dbReference type="GO" id="GO:0009306">
    <property type="term" value="P:protein secretion"/>
    <property type="evidence" value="ECO:0007669"/>
    <property type="project" value="UniProtKB-UniRule"/>
</dbReference>
<feature type="compositionally biased region" description="Basic and acidic residues" evidence="10">
    <location>
        <begin position="71"/>
        <end position="81"/>
    </location>
</feature>
<evidence type="ECO:0000256" key="2">
    <source>
        <dbReference type="ARBA" id="ARBA00022448"/>
    </source>
</evidence>
<proteinExistence type="inferred from homology"/>
<dbReference type="GO" id="GO:0006605">
    <property type="term" value="P:protein targeting"/>
    <property type="evidence" value="ECO:0007669"/>
    <property type="project" value="UniProtKB-UniRule"/>
</dbReference>
<dbReference type="EMBL" id="PDJC01000001">
    <property type="protein sequence ID" value="PFG17035.1"/>
    <property type="molecule type" value="Genomic_DNA"/>
</dbReference>
<feature type="region of interest" description="Disordered" evidence="10">
    <location>
        <begin position="1"/>
        <end position="29"/>
    </location>
</feature>
<feature type="compositionally biased region" description="Basic and acidic residues" evidence="10">
    <location>
        <begin position="1"/>
        <end position="10"/>
    </location>
</feature>
<dbReference type="GO" id="GO:0005886">
    <property type="term" value="C:plasma membrane"/>
    <property type="evidence" value="ECO:0007669"/>
    <property type="project" value="UniProtKB-SubCell"/>
</dbReference>
<comment type="caution">
    <text evidence="11">The sequence shown here is derived from an EMBL/GenBank/DDBJ whole genome shotgun (WGS) entry which is preliminary data.</text>
</comment>
<evidence type="ECO:0000256" key="10">
    <source>
        <dbReference type="SAM" id="MobiDB-lite"/>
    </source>
</evidence>
<dbReference type="GO" id="GO:0065002">
    <property type="term" value="P:intracellular protein transmembrane transport"/>
    <property type="evidence" value="ECO:0007669"/>
    <property type="project" value="UniProtKB-UniRule"/>
</dbReference>
<evidence type="ECO:0000313" key="11">
    <source>
        <dbReference type="EMBL" id="PFG17035.1"/>
    </source>
</evidence>
<comment type="similarity">
    <text evidence="9">Belongs to the SecE/SEC61-gamma family.</text>
</comment>
<keyword evidence="4 9" id="KW-0812">Transmembrane</keyword>
<evidence type="ECO:0000256" key="8">
    <source>
        <dbReference type="ARBA" id="ARBA00023136"/>
    </source>
</evidence>
<dbReference type="GO" id="GO:0043952">
    <property type="term" value="P:protein transport by the Sec complex"/>
    <property type="evidence" value="ECO:0007669"/>
    <property type="project" value="UniProtKB-UniRule"/>
</dbReference>
<dbReference type="InterPro" id="IPR005807">
    <property type="entry name" value="SecE_bac"/>
</dbReference>
<dbReference type="PROSITE" id="PS01067">
    <property type="entry name" value="SECE_SEC61G"/>
    <property type="match status" value="1"/>
</dbReference>
<comment type="subunit">
    <text evidence="9">Component of the Sec protein translocase complex. Heterotrimer consisting of SecY, SecE and SecG subunits. The heterotrimers can form oligomers, although 1 heterotrimer is thought to be able to translocate proteins. Interacts with the ribosome. Interacts with SecDF, and other proteins may be involved. Interacts with SecA.</text>
</comment>
<comment type="function">
    <text evidence="9">Essential subunit of the Sec protein translocation channel SecYEG. Clamps together the 2 halves of SecY. May contact the channel plug during translocation.</text>
</comment>
<reference evidence="11 12" key="1">
    <citation type="submission" date="2017-10" db="EMBL/GenBank/DDBJ databases">
        <title>Sequencing the genomes of 1000 actinobacteria strains.</title>
        <authorList>
            <person name="Klenk H.-P."/>
        </authorList>
    </citation>
    <scope>NUCLEOTIDE SEQUENCE [LARGE SCALE GENOMIC DNA]</scope>
    <source>
        <strain evidence="11 12">DSM 15597</strain>
    </source>
</reference>
<dbReference type="Gene3D" id="1.20.5.1030">
    <property type="entry name" value="Preprotein translocase secy subunit"/>
    <property type="match status" value="1"/>
</dbReference>
<evidence type="ECO:0000256" key="7">
    <source>
        <dbReference type="ARBA" id="ARBA00023010"/>
    </source>
</evidence>
<dbReference type="NCBIfam" id="TIGR00964">
    <property type="entry name" value="secE_bact"/>
    <property type="match status" value="1"/>
</dbReference>
<keyword evidence="5 9" id="KW-0653">Protein transport</keyword>
<dbReference type="InterPro" id="IPR001901">
    <property type="entry name" value="Translocase_SecE/Sec61-g"/>
</dbReference>
<evidence type="ECO:0000256" key="9">
    <source>
        <dbReference type="HAMAP-Rule" id="MF_00422"/>
    </source>
</evidence>
<accession>A0A2A9CSI7</accession>
<dbReference type="AlphaFoldDB" id="A0A2A9CSI7"/>
<dbReference type="OrthoDB" id="9805743at2"/>
<evidence type="ECO:0000256" key="3">
    <source>
        <dbReference type="ARBA" id="ARBA00022475"/>
    </source>
</evidence>
<comment type="subcellular location">
    <subcellularLocation>
        <location evidence="9">Cell membrane</location>
        <topology evidence="9">Single-pass membrane protein</topology>
    </subcellularLocation>
    <subcellularLocation>
        <location evidence="1">Membrane</location>
    </subcellularLocation>
</comment>
<keyword evidence="3 9" id="KW-1003">Cell membrane</keyword>
<feature type="region of interest" description="Disordered" evidence="10">
    <location>
        <begin position="48"/>
        <end position="81"/>
    </location>
</feature>
<gene>
    <name evidence="9" type="primary">secE</name>
    <name evidence="11" type="ORF">ATK74_1591</name>
</gene>
<sequence length="138" mass="14962">MAEDVDKAEADVPADAAAEDLESAELTEVDEAELTASERVAMAAVAARPVRKQSAEGASGKGAATPKQRRRNPEDYERRATPAEFVRESVAELKKVVWPTPSQLQQYFIVVLVFVLIMMVIVALLDVVFGAGMLKIFG</sequence>
<dbReference type="InterPro" id="IPR038379">
    <property type="entry name" value="SecE_sf"/>
</dbReference>
<dbReference type="Proteomes" id="UP000226079">
    <property type="component" value="Unassembled WGS sequence"/>
</dbReference>
<name>A0A2A9CSI7_9ACTN</name>
<keyword evidence="12" id="KW-1185">Reference proteome</keyword>
<dbReference type="Pfam" id="PF00584">
    <property type="entry name" value="SecE"/>
    <property type="match status" value="1"/>
</dbReference>
<keyword evidence="6 9" id="KW-1133">Transmembrane helix</keyword>
<organism evidence="11 12">
    <name type="scientific">Propionicimonas paludicola</name>
    <dbReference type="NCBI Taxonomy" id="185243"/>
    <lineage>
        <taxon>Bacteria</taxon>
        <taxon>Bacillati</taxon>
        <taxon>Actinomycetota</taxon>
        <taxon>Actinomycetes</taxon>
        <taxon>Propionibacteriales</taxon>
        <taxon>Nocardioidaceae</taxon>
        <taxon>Propionicimonas</taxon>
    </lineage>
</organism>
<evidence type="ECO:0000256" key="4">
    <source>
        <dbReference type="ARBA" id="ARBA00022692"/>
    </source>
</evidence>
<evidence type="ECO:0000256" key="1">
    <source>
        <dbReference type="ARBA" id="ARBA00004370"/>
    </source>
</evidence>